<comment type="caution">
    <text evidence="2">The sequence shown here is derived from an EMBL/GenBank/DDBJ whole genome shotgun (WGS) entry which is preliminary data.</text>
</comment>
<dbReference type="InterPro" id="IPR007889">
    <property type="entry name" value="HTH_Psq"/>
</dbReference>
<dbReference type="EMBL" id="JAULJE010000020">
    <property type="protein sequence ID" value="KAK1331249.1"/>
    <property type="molecule type" value="Genomic_DNA"/>
</dbReference>
<evidence type="ECO:0000313" key="3">
    <source>
        <dbReference type="Proteomes" id="UP001177744"/>
    </source>
</evidence>
<reference evidence="2" key="1">
    <citation type="submission" date="2023-06" db="EMBL/GenBank/DDBJ databases">
        <title>Reference genome for the Northern bat (Eptesicus nilssonii), a most northern bat species.</title>
        <authorList>
            <person name="Laine V.N."/>
            <person name="Pulliainen A.T."/>
            <person name="Lilley T.M."/>
        </authorList>
    </citation>
    <scope>NUCLEOTIDE SEQUENCE</scope>
    <source>
        <strain evidence="2">BLF_Eptnil</strain>
        <tissue evidence="2">Kidney</tissue>
    </source>
</reference>
<dbReference type="AlphaFoldDB" id="A0AA40HHE1"/>
<dbReference type="GO" id="GO:0003677">
    <property type="term" value="F:DNA binding"/>
    <property type="evidence" value="ECO:0007669"/>
    <property type="project" value="InterPro"/>
</dbReference>
<name>A0AA40HHE1_CNENI</name>
<dbReference type="Pfam" id="PF04218">
    <property type="entry name" value="CENP-B_N"/>
    <property type="match status" value="1"/>
</dbReference>
<sequence length="180" mass="20476">MGRGLWGGLELLQESGEPVPQPFLLSSVSEGSIGSGDIEEHWWFGKSLEALFRTAKAKPKMHIERMPCHCRWSPTVFCTVPWWNFSERKSHRSPTLNHKLERIKLSEEGTYRKPKTEVGQKLGLLHQIVPNSVNAKEQFLKKSKSATPVKTSYPENLAKISKEDGYTKQQIFNVVTTALR</sequence>
<protein>
    <recommendedName>
        <fullName evidence="1">HTH psq-type domain-containing protein</fullName>
    </recommendedName>
</protein>
<keyword evidence="3" id="KW-1185">Reference proteome</keyword>
<dbReference type="Proteomes" id="UP001177744">
    <property type="component" value="Unassembled WGS sequence"/>
</dbReference>
<gene>
    <name evidence="2" type="ORF">QTO34_009200</name>
</gene>
<evidence type="ECO:0000313" key="2">
    <source>
        <dbReference type="EMBL" id="KAK1331249.1"/>
    </source>
</evidence>
<accession>A0AA40HHE1</accession>
<feature type="domain" description="HTH psq-type" evidence="1">
    <location>
        <begin position="88"/>
        <end position="142"/>
    </location>
</feature>
<proteinExistence type="predicted"/>
<organism evidence="2 3">
    <name type="scientific">Cnephaeus nilssonii</name>
    <name type="common">Northern bat</name>
    <name type="synonym">Eptesicus nilssonii</name>
    <dbReference type="NCBI Taxonomy" id="3371016"/>
    <lineage>
        <taxon>Eukaryota</taxon>
        <taxon>Metazoa</taxon>
        <taxon>Chordata</taxon>
        <taxon>Craniata</taxon>
        <taxon>Vertebrata</taxon>
        <taxon>Euteleostomi</taxon>
        <taxon>Mammalia</taxon>
        <taxon>Eutheria</taxon>
        <taxon>Laurasiatheria</taxon>
        <taxon>Chiroptera</taxon>
        <taxon>Yangochiroptera</taxon>
        <taxon>Vespertilionidae</taxon>
        <taxon>Cnephaeus</taxon>
    </lineage>
</organism>
<evidence type="ECO:0000259" key="1">
    <source>
        <dbReference type="Pfam" id="PF04218"/>
    </source>
</evidence>